<protein>
    <submittedName>
        <fullName evidence="11">L,D-transpeptidase</fullName>
        <ecNumber evidence="11">2.3.2.-</ecNumber>
    </submittedName>
</protein>
<dbReference type="InterPro" id="IPR006311">
    <property type="entry name" value="TAT_signal"/>
</dbReference>
<dbReference type="InterPro" id="IPR005490">
    <property type="entry name" value="LD_TPept_cat_dom"/>
</dbReference>
<evidence type="ECO:0000256" key="5">
    <source>
        <dbReference type="ARBA" id="ARBA00022801"/>
    </source>
</evidence>
<dbReference type="Pfam" id="PF03734">
    <property type="entry name" value="YkuD"/>
    <property type="match status" value="1"/>
</dbReference>
<dbReference type="CDD" id="cd16913">
    <property type="entry name" value="YkuD_like"/>
    <property type="match status" value="1"/>
</dbReference>
<reference evidence="12" key="1">
    <citation type="journal article" date="2019" name="Int. J. Syst. Evol. Microbiol.">
        <title>The Global Catalogue of Microorganisms (GCM) 10K type strain sequencing project: providing services to taxonomists for standard genome sequencing and annotation.</title>
        <authorList>
            <consortium name="The Broad Institute Genomics Platform"/>
            <consortium name="The Broad Institute Genome Sequencing Center for Infectious Disease"/>
            <person name="Wu L."/>
            <person name="Ma J."/>
        </authorList>
    </citation>
    <scope>NUCLEOTIDE SEQUENCE [LARGE SCALE GENOMIC DNA]</scope>
    <source>
        <strain evidence="12">ZS-35-S2</strain>
    </source>
</reference>
<keyword evidence="6 9" id="KW-0133">Cell shape</keyword>
<evidence type="ECO:0000313" key="12">
    <source>
        <dbReference type="Proteomes" id="UP001597371"/>
    </source>
</evidence>
<sequence>MSKLSHSNRDAAARPLLPRRSFLAALGGAALSGCVSVREPAPTFAVAPPAPPPPPPVPLMYQAMPQERFPLPAVDVSRVDPEFWRAEVDYVTPERPGTLVVDTAAKYLYHVGQGGRATRYGIGVGRQGFSWEGRAVVAYKRVWPRWTPPDSMVARQPELEPYSIANGGMDPGPTNPLGARALYIHQNGVDTIYRIHGTHQPWSIGRAVSSGCIRLLNQDIIHLHDNVSDGSPLVVIHDGADKVIGV</sequence>
<evidence type="ECO:0000259" key="10">
    <source>
        <dbReference type="PROSITE" id="PS52029"/>
    </source>
</evidence>
<dbReference type="Gene3D" id="2.40.440.10">
    <property type="entry name" value="L,D-transpeptidase catalytic domain-like"/>
    <property type="match status" value="1"/>
</dbReference>
<keyword evidence="3" id="KW-0328">Glycosyltransferase</keyword>
<keyword evidence="12" id="KW-1185">Reference proteome</keyword>
<dbReference type="EC" id="2.3.2.-" evidence="11"/>
<keyword evidence="11" id="KW-0012">Acyltransferase</keyword>
<evidence type="ECO:0000256" key="8">
    <source>
        <dbReference type="ARBA" id="ARBA00023316"/>
    </source>
</evidence>
<feature type="active site" description="Nucleophile" evidence="9">
    <location>
        <position position="212"/>
    </location>
</feature>
<gene>
    <name evidence="11" type="ORF">ACFSKQ_04305</name>
</gene>
<dbReference type="RefSeq" id="WP_245195437.1">
    <property type="nucleotide sequence ID" value="NZ_CP072611.1"/>
</dbReference>
<feature type="domain" description="L,D-TPase catalytic" evidence="10">
    <location>
        <begin position="97"/>
        <end position="236"/>
    </location>
</feature>
<dbReference type="PANTHER" id="PTHR30582:SF24">
    <property type="entry name" value="L,D-TRANSPEPTIDASE ERFK_SRFK-RELATED"/>
    <property type="match status" value="1"/>
</dbReference>
<dbReference type="GO" id="GO:0016746">
    <property type="term" value="F:acyltransferase activity"/>
    <property type="evidence" value="ECO:0007669"/>
    <property type="project" value="UniProtKB-KW"/>
</dbReference>
<dbReference type="InterPro" id="IPR038063">
    <property type="entry name" value="Transpep_catalytic_dom"/>
</dbReference>
<name>A0ABW5CIP2_9HYPH</name>
<dbReference type="EMBL" id="JBHUIJ010000005">
    <property type="protein sequence ID" value="MFD2236688.1"/>
    <property type="molecule type" value="Genomic_DNA"/>
</dbReference>
<evidence type="ECO:0000256" key="7">
    <source>
        <dbReference type="ARBA" id="ARBA00022984"/>
    </source>
</evidence>
<dbReference type="PANTHER" id="PTHR30582">
    <property type="entry name" value="L,D-TRANSPEPTIDASE"/>
    <property type="match status" value="1"/>
</dbReference>
<evidence type="ECO:0000256" key="9">
    <source>
        <dbReference type="PROSITE-ProRule" id="PRU01373"/>
    </source>
</evidence>
<dbReference type="PROSITE" id="PS52029">
    <property type="entry name" value="LD_TPASE"/>
    <property type="match status" value="1"/>
</dbReference>
<keyword evidence="8 9" id="KW-0961">Cell wall biogenesis/degradation</keyword>
<dbReference type="SUPFAM" id="SSF141523">
    <property type="entry name" value="L,D-transpeptidase catalytic domain-like"/>
    <property type="match status" value="1"/>
</dbReference>
<keyword evidence="5" id="KW-0378">Hydrolase</keyword>
<evidence type="ECO:0000256" key="2">
    <source>
        <dbReference type="ARBA" id="ARBA00005992"/>
    </source>
</evidence>
<proteinExistence type="inferred from homology"/>
<evidence type="ECO:0000256" key="4">
    <source>
        <dbReference type="ARBA" id="ARBA00022679"/>
    </source>
</evidence>
<dbReference type="PROSITE" id="PS51318">
    <property type="entry name" value="TAT"/>
    <property type="match status" value="1"/>
</dbReference>
<comment type="caution">
    <text evidence="11">The sequence shown here is derived from an EMBL/GenBank/DDBJ whole genome shotgun (WGS) entry which is preliminary data.</text>
</comment>
<dbReference type="InterPro" id="IPR050979">
    <property type="entry name" value="LD-transpeptidase"/>
</dbReference>
<comment type="pathway">
    <text evidence="1 9">Cell wall biogenesis; peptidoglycan biosynthesis.</text>
</comment>
<feature type="active site" description="Proton donor/acceptor" evidence="9">
    <location>
        <position position="196"/>
    </location>
</feature>
<keyword evidence="7 9" id="KW-0573">Peptidoglycan synthesis</keyword>
<evidence type="ECO:0000256" key="6">
    <source>
        <dbReference type="ARBA" id="ARBA00022960"/>
    </source>
</evidence>
<accession>A0ABW5CIP2</accession>
<dbReference type="Proteomes" id="UP001597371">
    <property type="component" value="Unassembled WGS sequence"/>
</dbReference>
<organism evidence="11 12">
    <name type="scientific">Aureimonas populi</name>
    <dbReference type="NCBI Taxonomy" id="1701758"/>
    <lineage>
        <taxon>Bacteria</taxon>
        <taxon>Pseudomonadati</taxon>
        <taxon>Pseudomonadota</taxon>
        <taxon>Alphaproteobacteria</taxon>
        <taxon>Hyphomicrobiales</taxon>
        <taxon>Aurantimonadaceae</taxon>
        <taxon>Aureimonas</taxon>
    </lineage>
</organism>
<evidence type="ECO:0000313" key="11">
    <source>
        <dbReference type="EMBL" id="MFD2236688.1"/>
    </source>
</evidence>
<evidence type="ECO:0000256" key="1">
    <source>
        <dbReference type="ARBA" id="ARBA00004752"/>
    </source>
</evidence>
<evidence type="ECO:0000256" key="3">
    <source>
        <dbReference type="ARBA" id="ARBA00022676"/>
    </source>
</evidence>
<dbReference type="PROSITE" id="PS51257">
    <property type="entry name" value="PROKAR_LIPOPROTEIN"/>
    <property type="match status" value="1"/>
</dbReference>
<comment type="similarity">
    <text evidence="2">Belongs to the YkuD family.</text>
</comment>
<keyword evidence="4 11" id="KW-0808">Transferase</keyword>